<keyword evidence="3" id="KW-1185">Reference proteome</keyword>
<name>A0ABP0RJL2_9DINO</name>
<sequence>MFGMELIDDVDKLSLVEAAVILNAYAQFNCESKLMLKAFAEHVVRLLSGQSYTSTEPDERYGSQAADPQTLAVLSKAVATLKYQDAEMMRAVRSALIDRIEDPRPAGRGDVFRHAARRSYKPSMEGPP</sequence>
<gene>
    <name evidence="2" type="ORF">SCF082_LOCUS46951</name>
</gene>
<evidence type="ECO:0000256" key="1">
    <source>
        <dbReference type="SAM" id="MobiDB-lite"/>
    </source>
</evidence>
<evidence type="ECO:0000313" key="3">
    <source>
        <dbReference type="Proteomes" id="UP001642464"/>
    </source>
</evidence>
<proteinExistence type="predicted"/>
<dbReference type="Proteomes" id="UP001642464">
    <property type="component" value="Unassembled WGS sequence"/>
</dbReference>
<protein>
    <submittedName>
        <fullName evidence="2">Uncharacterized protein</fullName>
    </submittedName>
</protein>
<dbReference type="EMBL" id="CAXAMM010041607">
    <property type="protein sequence ID" value="CAK9100309.1"/>
    <property type="molecule type" value="Genomic_DNA"/>
</dbReference>
<accession>A0ABP0RJL2</accession>
<organism evidence="2 3">
    <name type="scientific">Durusdinium trenchii</name>
    <dbReference type="NCBI Taxonomy" id="1381693"/>
    <lineage>
        <taxon>Eukaryota</taxon>
        <taxon>Sar</taxon>
        <taxon>Alveolata</taxon>
        <taxon>Dinophyceae</taxon>
        <taxon>Suessiales</taxon>
        <taxon>Symbiodiniaceae</taxon>
        <taxon>Durusdinium</taxon>
    </lineage>
</organism>
<comment type="caution">
    <text evidence="2">The sequence shown here is derived from an EMBL/GenBank/DDBJ whole genome shotgun (WGS) entry which is preliminary data.</text>
</comment>
<feature type="compositionally biased region" description="Basic and acidic residues" evidence="1">
    <location>
        <begin position="104"/>
        <end position="113"/>
    </location>
</feature>
<evidence type="ECO:0000313" key="2">
    <source>
        <dbReference type="EMBL" id="CAK9100309.1"/>
    </source>
</evidence>
<reference evidence="2 3" key="1">
    <citation type="submission" date="2024-02" db="EMBL/GenBank/DDBJ databases">
        <authorList>
            <person name="Chen Y."/>
            <person name="Shah S."/>
            <person name="Dougan E. K."/>
            <person name="Thang M."/>
            <person name="Chan C."/>
        </authorList>
    </citation>
    <scope>NUCLEOTIDE SEQUENCE [LARGE SCALE GENOMIC DNA]</scope>
</reference>
<feature type="region of interest" description="Disordered" evidence="1">
    <location>
        <begin position="104"/>
        <end position="128"/>
    </location>
</feature>